<feature type="domain" description="Transglycosylase SLT" evidence="2">
    <location>
        <begin position="45"/>
        <end position="337"/>
    </location>
</feature>
<evidence type="ECO:0000313" key="3">
    <source>
        <dbReference type="EMBL" id="MBW8271317.1"/>
    </source>
</evidence>
<keyword evidence="4" id="KW-1185">Reference proteome</keyword>
<gene>
    <name evidence="3" type="ORF">K1J50_17715</name>
</gene>
<dbReference type="NCBIfam" id="TIGR02283">
    <property type="entry name" value="MltB_2"/>
    <property type="match status" value="1"/>
</dbReference>
<evidence type="ECO:0000313" key="4">
    <source>
        <dbReference type="Proteomes" id="UP001519924"/>
    </source>
</evidence>
<dbReference type="Gene3D" id="1.10.8.350">
    <property type="entry name" value="Bacterial muramidase"/>
    <property type="match status" value="1"/>
</dbReference>
<dbReference type="InterPro" id="IPR011970">
    <property type="entry name" value="MltB_2"/>
</dbReference>
<dbReference type="SUPFAM" id="SSF53955">
    <property type="entry name" value="Lysozyme-like"/>
    <property type="match status" value="1"/>
</dbReference>
<feature type="chain" id="PRO_5046426349" evidence="1">
    <location>
        <begin position="23"/>
        <end position="340"/>
    </location>
</feature>
<name>A0ABS7F6S8_9PROT</name>
<feature type="signal peptide" evidence="1">
    <location>
        <begin position="1"/>
        <end position="22"/>
    </location>
</feature>
<organism evidence="3 4">
    <name type="scientific">Caldovatus aquaticus</name>
    <dbReference type="NCBI Taxonomy" id="2865671"/>
    <lineage>
        <taxon>Bacteria</taxon>
        <taxon>Pseudomonadati</taxon>
        <taxon>Pseudomonadota</taxon>
        <taxon>Alphaproteobacteria</taxon>
        <taxon>Acetobacterales</taxon>
        <taxon>Roseomonadaceae</taxon>
        <taxon>Caldovatus</taxon>
    </lineage>
</organism>
<proteinExistence type="predicted"/>
<dbReference type="PROSITE" id="PS51318">
    <property type="entry name" value="TAT"/>
    <property type="match status" value="1"/>
</dbReference>
<dbReference type="InterPro" id="IPR031304">
    <property type="entry name" value="SLT_2"/>
</dbReference>
<dbReference type="InterPro" id="IPR023346">
    <property type="entry name" value="Lysozyme-like_dom_sf"/>
</dbReference>
<dbReference type="EMBL" id="JAHZUY010000087">
    <property type="protein sequence ID" value="MBW8271317.1"/>
    <property type="molecule type" value="Genomic_DNA"/>
</dbReference>
<dbReference type="PANTHER" id="PTHR30163">
    <property type="entry name" value="MEMBRANE-BOUND LYTIC MUREIN TRANSGLYCOSYLASE B"/>
    <property type="match status" value="1"/>
</dbReference>
<reference evidence="3 4" key="1">
    <citation type="submission" date="2021-08" db="EMBL/GenBank/DDBJ databases">
        <title>Caldovatus sediminis gen. nov., sp. nov., a moderately thermophilic bacterium isolated from a hot spring.</title>
        <authorList>
            <person name="Hu C.-J."/>
            <person name="Li W.-J."/>
            <person name="Xian W.-D."/>
        </authorList>
    </citation>
    <scope>NUCLEOTIDE SEQUENCE [LARGE SCALE GENOMIC DNA]</scope>
    <source>
        <strain evidence="3 4">SYSU G05006</strain>
    </source>
</reference>
<comment type="caution">
    <text evidence="3">The sequence shown here is derived from an EMBL/GenBank/DDBJ whole genome shotgun (WGS) entry which is preliminary data.</text>
</comment>
<protein>
    <submittedName>
        <fullName evidence="3">Lytic murein transglycosylase</fullName>
    </submittedName>
</protein>
<dbReference type="PROSITE" id="PS51257">
    <property type="entry name" value="PROKAR_LIPOPROTEIN"/>
    <property type="match status" value="1"/>
</dbReference>
<dbReference type="InterPro" id="IPR006311">
    <property type="entry name" value="TAT_signal"/>
</dbReference>
<keyword evidence="1" id="KW-0732">Signal</keyword>
<dbReference type="PANTHER" id="PTHR30163:SF8">
    <property type="entry name" value="LYTIC MUREIN TRANSGLYCOSYLASE"/>
    <property type="match status" value="1"/>
</dbReference>
<dbReference type="CDD" id="cd13399">
    <property type="entry name" value="Slt35-like"/>
    <property type="match status" value="1"/>
</dbReference>
<sequence length="340" mass="37717">MPTRRTLLLTGLGGLVAGCAAAPPAAPPVPAGEAPRPDPVAARRFEDFLAGVRAEARRAGVSEATLDRAFAGLRPNPRVIELDRRQPDVVLSWEEYRDRIMLTPARIQNGRRHYAENAALLRRIAGEYRVDPRVVVAIWGVETNYGGNTGGFDVVEALATLAWEGRRAGYFRQELLAALRILDQGHVRPERMKGSWAGAMGQPQFMPSNFERMAVDFDGDGRRDIWDSRADALASIAHYFRRHGWREGEPWGQEVVPPPGFSPEQADTETRRPLRDFARMGFRRADGRPLAPAELEAAIVLPSRGNGQVFLGHHNLRVIRRYNPPVNYGLAVGLLADRIA</sequence>
<accession>A0ABS7F6S8</accession>
<evidence type="ECO:0000256" key="1">
    <source>
        <dbReference type="SAM" id="SignalP"/>
    </source>
</evidence>
<dbReference type="Gene3D" id="1.10.530.10">
    <property type="match status" value="1"/>
</dbReference>
<dbReference type="RefSeq" id="WP_220119086.1">
    <property type="nucleotide sequence ID" value="NZ_JAHZUY010000087.1"/>
</dbReference>
<evidence type="ECO:0000259" key="2">
    <source>
        <dbReference type="Pfam" id="PF13406"/>
    </source>
</evidence>
<dbReference type="InterPro" id="IPR043426">
    <property type="entry name" value="MltB-like"/>
</dbReference>
<dbReference type="Proteomes" id="UP001519924">
    <property type="component" value="Unassembled WGS sequence"/>
</dbReference>
<dbReference type="Pfam" id="PF13406">
    <property type="entry name" value="SLT_2"/>
    <property type="match status" value="1"/>
</dbReference>